<reference evidence="9" key="3">
    <citation type="submission" date="2025-08" db="UniProtKB">
        <authorList>
            <consortium name="RefSeq"/>
        </authorList>
    </citation>
    <scope>IDENTIFICATION</scope>
    <source>
        <strain evidence="9">NI907</strain>
    </source>
</reference>
<evidence type="ECO:0000256" key="4">
    <source>
        <dbReference type="ARBA" id="ARBA00044511"/>
    </source>
</evidence>
<dbReference type="Pfam" id="PF13812">
    <property type="entry name" value="PPR_3"/>
    <property type="match status" value="1"/>
</dbReference>
<evidence type="ECO:0000259" key="7">
    <source>
        <dbReference type="Pfam" id="PF23276"/>
    </source>
</evidence>
<dbReference type="InterPro" id="IPR011990">
    <property type="entry name" value="TPR-like_helical_dom_sf"/>
</dbReference>
<comment type="subunit">
    <text evidence="4">Binds to mitochondrial small subunit 15S rRNA.</text>
</comment>
<dbReference type="PANTHER" id="PTHR47447:SF17">
    <property type="entry name" value="OS12G0638900 PROTEIN"/>
    <property type="match status" value="1"/>
</dbReference>
<keyword evidence="2" id="KW-0677">Repeat</keyword>
<feature type="region of interest" description="Disordered" evidence="6">
    <location>
        <begin position="55"/>
        <end position="88"/>
    </location>
</feature>
<dbReference type="InterPro" id="IPR002885">
    <property type="entry name" value="PPR_rpt"/>
</dbReference>
<organism evidence="8 9">
    <name type="scientific">Pyricularia grisea</name>
    <name type="common">Crabgrass-specific blast fungus</name>
    <name type="synonym">Magnaporthe grisea</name>
    <dbReference type="NCBI Taxonomy" id="148305"/>
    <lineage>
        <taxon>Eukaryota</taxon>
        <taxon>Fungi</taxon>
        <taxon>Dikarya</taxon>
        <taxon>Ascomycota</taxon>
        <taxon>Pezizomycotina</taxon>
        <taxon>Sordariomycetes</taxon>
        <taxon>Sordariomycetidae</taxon>
        <taxon>Magnaporthales</taxon>
        <taxon>Pyriculariaceae</taxon>
        <taxon>Pyricularia</taxon>
    </lineage>
</organism>
<accession>A0A6P8B999</accession>
<sequence length="809" mass="89968">MLKTGVTVDVLWRGLLPRTTLNSLAPAPARSSTGSVFPQSATRWRHERIQCLNSRHYSQSTKPSSRKCTTNRSSHRPYSTSTTDVETPQPNTKLLYEFIDLPADLLRTRQTRNLPKAIRTIIEDDSKIREDGSMRLRCDDILAFLRQLRDERPENSRVPEFWAQVLKPCIAGIEPLVEDALLRAQIRHEGSCEVVTHVLSDAQEAGYNPTSATYHLALRALANHPDYILRDRILQIMKSRYMELTPDGHVSVVLGLLRDGQYEMAIDKLEEVTREGIEVPTWVYDIFLFVFAELGFHDEVIRIINHQRINRQGTDLNWPSANTCYFLLDKCSKAYHYESTKLIWNLGAPKMFNPPDGVLENVLCSAAKGLDPTLGSEAIRLLATRGNKLGLHHYEPLIACYAGAGHEEKAFSVLCIMHRAGIKPDSGSTRPIYHLLKTKESHEILETVRLLFRLKSQGPVPIAAFNVTLEGMMEKKGLASAMDFYSRVRLIVKSGPDIETFNTILRMIHAETPERSLEITEFLVDEMKAIGIMPDRLTYDHVVHNLARAGKPQLALQYLQEMGRTFNRSMGRTGWITKINTLWLFKALFEAGLTQEAEDLITEGNARGLKIKDVWVELDRPALRDGLLNPGFYSEESYMSGMGDEDSMPETTEASASETSEVPVSETSEASVSGVSEESMPKTTEASAAETDEAYDSETSEAAISETSEESMPETTEVPVSETAESSMPDTIEPSVSGTTEPFVPETVESSMPEAIESSISDTSEASISDMADSSAPGSTESSMPETSEASVPKTTESSIPETTETSQL</sequence>
<evidence type="ECO:0000256" key="2">
    <source>
        <dbReference type="ARBA" id="ARBA00022737"/>
    </source>
</evidence>
<dbReference type="Proteomes" id="UP000515153">
    <property type="component" value="Unplaced"/>
</dbReference>
<protein>
    <recommendedName>
        <fullName evidence="7">Pentatricopeptide repeat-containing protein-mitochondrial domain-containing protein</fullName>
    </recommendedName>
</protein>
<dbReference type="GeneID" id="41958954"/>
<dbReference type="OrthoDB" id="747253at2759"/>
<feature type="compositionally biased region" description="Polar residues" evidence="6">
    <location>
        <begin position="776"/>
        <end position="794"/>
    </location>
</feature>
<gene>
    <name evidence="9" type="ORF">PgNI_03993</name>
</gene>
<comment type="similarity">
    <text evidence="1">Belongs to the CCM1 family.</text>
</comment>
<reference evidence="9" key="1">
    <citation type="journal article" date="2019" name="Mol. Biol. Evol.">
        <title>Blast fungal genomes show frequent chromosomal changes, gene gains and losses, and effector gene turnover.</title>
        <authorList>
            <person name="Gomez Luciano L.B."/>
            <person name="Jason Tsai I."/>
            <person name="Chuma I."/>
            <person name="Tosa Y."/>
            <person name="Chen Y.H."/>
            <person name="Li J.Y."/>
            <person name="Li M.Y."/>
            <person name="Jade Lu M.Y."/>
            <person name="Nakayashiki H."/>
            <person name="Li W.H."/>
        </authorList>
    </citation>
    <scope>NUCLEOTIDE SEQUENCE</scope>
    <source>
        <strain evidence="9">NI907</strain>
    </source>
</reference>
<dbReference type="InterPro" id="IPR057027">
    <property type="entry name" value="TPR_mt"/>
</dbReference>
<dbReference type="PROSITE" id="PS51375">
    <property type="entry name" value="PPR"/>
    <property type="match status" value="1"/>
</dbReference>
<dbReference type="PANTHER" id="PTHR47447">
    <property type="entry name" value="OS03G0856100 PROTEIN"/>
    <property type="match status" value="1"/>
</dbReference>
<dbReference type="KEGG" id="pgri:PgNI_03993"/>
<feature type="repeat" description="PPR" evidence="5">
    <location>
        <begin position="390"/>
        <end position="424"/>
    </location>
</feature>
<dbReference type="NCBIfam" id="TIGR00756">
    <property type="entry name" value="PPR"/>
    <property type="match status" value="1"/>
</dbReference>
<evidence type="ECO:0000256" key="1">
    <source>
        <dbReference type="ARBA" id="ARBA00006192"/>
    </source>
</evidence>
<feature type="compositionally biased region" description="Polar residues" evidence="6">
    <location>
        <begin position="723"/>
        <end position="740"/>
    </location>
</feature>
<dbReference type="Pfam" id="PF23276">
    <property type="entry name" value="TPR_24"/>
    <property type="match status" value="1"/>
</dbReference>
<feature type="compositionally biased region" description="Low complexity" evidence="6">
    <location>
        <begin position="754"/>
        <end position="770"/>
    </location>
</feature>
<feature type="compositionally biased region" description="Low complexity" evidence="6">
    <location>
        <begin position="649"/>
        <end position="689"/>
    </location>
</feature>
<dbReference type="Gene3D" id="1.25.40.10">
    <property type="entry name" value="Tetratricopeptide repeat domain"/>
    <property type="match status" value="3"/>
</dbReference>
<dbReference type="RefSeq" id="XP_030983772.1">
    <property type="nucleotide sequence ID" value="XM_031124045.1"/>
</dbReference>
<evidence type="ECO:0000256" key="5">
    <source>
        <dbReference type="PROSITE-ProRule" id="PRU00708"/>
    </source>
</evidence>
<feature type="domain" description="Pentatricopeptide repeat-containing protein-mitochondrial" evidence="7">
    <location>
        <begin position="356"/>
        <end position="487"/>
    </location>
</feature>
<feature type="region of interest" description="Disordered" evidence="6">
    <location>
        <begin position="637"/>
        <end position="809"/>
    </location>
</feature>
<proteinExistence type="inferred from homology"/>
<evidence type="ECO:0000313" key="9">
    <source>
        <dbReference type="RefSeq" id="XP_030983772.1"/>
    </source>
</evidence>
<evidence type="ECO:0000256" key="3">
    <source>
        <dbReference type="ARBA" id="ARBA00044493"/>
    </source>
</evidence>
<comment type="function">
    <text evidence="3">Regulates mitochondrial small subunit maturation by controlling 15S rRNA 5'-end processing. Localizes to the 5' precursor of the 15S rRNA in a position that is subsequently occupied by mS47 in the mature yeast mtSSU. Uses structure and sequence-specific RNA recognition, binding to a single-stranded region of the precursor and specifically recognizing bases -6 to -1. The exchange of Ccm1 for mS47 is coupled to the irreversible removal of precursor rRNA that is accompanied by conformational changes of the mitoribosomal proteins uS5m and mS26. These conformational changes signal completion of 5'-end rRNA processing through protection of the mature 5'-end of the 15S rRNA and stabilization of mS47. The removal of the 5' precursor together with the dissociation of Ccm1 may be catalyzed by the 5'-3' exoribonuclease Pet127. Involved in the specific removal of group I introns in mitochondrial encoded transcripts.</text>
</comment>
<name>A0A6P8B999_PYRGI</name>
<evidence type="ECO:0000256" key="6">
    <source>
        <dbReference type="SAM" id="MobiDB-lite"/>
    </source>
</evidence>
<feature type="compositionally biased region" description="Low complexity" evidence="6">
    <location>
        <begin position="795"/>
        <end position="809"/>
    </location>
</feature>
<keyword evidence="8" id="KW-1185">Reference proteome</keyword>
<reference evidence="9" key="2">
    <citation type="submission" date="2019-10" db="EMBL/GenBank/DDBJ databases">
        <authorList>
            <consortium name="NCBI Genome Project"/>
        </authorList>
    </citation>
    <scope>NUCLEOTIDE SEQUENCE</scope>
    <source>
        <strain evidence="9">NI907</strain>
    </source>
</reference>
<dbReference type="AlphaFoldDB" id="A0A6P8B999"/>
<feature type="compositionally biased region" description="Acidic residues" evidence="6">
    <location>
        <begin position="690"/>
        <end position="699"/>
    </location>
</feature>
<evidence type="ECO:0000313" key="8">
    <source>
        <dbReference type="Proteomes" id="UP000515153"/>
    </source>
</evidence>